<dbReference type="Pfam" id="PF13480">
    <property type="entry name" value="Acetyltransf_6"/>
    <property type="match status" value="1"/>
</dbReference>
<dbReference type="SUPFAM" id="SSF55729">
    <property type="entry name" value="Acyl-CoA N-acyltransferases (Nat)"/>
    <property type="match status" value="1"/>
</dbReference>
<dbReference type="STRING" id="1619046.US42_C0010G0007"/>
<dbReference type="Proteomes" id="UP000034849">
    <property type="component" value="Unassembled WGS sequence"/>
</dbReference>
<reference evidence="2 3" key="1">
    <citation type="journal article" date="2015" name="Nature">
        <title>rRNA introns, odd ribosomes, and small enigmatic genomes across a large radiation of phyla.</title>
        <authorList>
            <person name="Brown C.T."/>
            <person name="Hug L.A."/>
            <person name="Thomas B.C."/>
            <person name="Sharon I."/>
            <person name="Castelle C.J."/>
            <person name="Singh A."/>
            <person name="Wilkins M.J."/>
            <person name="Williams K.H."/>
            <person name="Banfield J.F."/>
        </authorList>
    </citation>
    <scope>NUCLEOTIDE SEQUENCE [LARGE SCALE GENOMIC DNA]</scope>
</reference>
<evidence type="ECO:0000313" key="3">
    <source>
        <dbReference type="Proteomes" id="UP000034849"/>
    </source>
</evidence>
<evidence type="ECO:0000313" key="2">
    <source>
        <dbReference type="EMBL" id="KKQ27360.1"/>
    </source>
</evidence>
<dbReference type="EMBL" id="LBSX01000010">
    <property type="protein sequence ID" value="KKQ27360.1"/>
    <property type="molecule type" value="Genomic_DNA"/>
</dbReference>
<name>A0A0G0GMH5_9BACT</name>
<dbReference type="InterPro" id="IPR038740">
    <property type="entry name" value="BioF2-like_GNAT_dom"/>
</dbReference>
<evidence type="ECO:0000259" key="1">
    <source>
        <dbReference type="Pfam" id="PF13480"/>
    </source>
</evidence>
<gene>
    <name evidence="2" type="ORF">US42_C0010G0007</name>
</gene>
<dbReference type="Gene3D" id="3.40.630.30">
    <property type="match status" value="1"/>
</dbReference>
<feature type="domain" description="BioF2-like acetyltransferase" evidence="1">
    <location>
        <begin position="149"/>
        <end position="282"/>
    </location>
</feature>
<sequence length="298" mass="35655">MDKEIQFKIENNREICQELWEKFSPRVYVYDNWDFRECFNRQTNYPLNFVVGFYKEKPIGILPLEYDTDNKCYEFFGDIFMEYNRAFLAPDFLDCKAKFYEAVPLPAELQMMSEEEAPDLKCEPEILTYYLDISNMNFLDDYFRNYFNSKRRGDFLRAMKKIEALEPEVRYNNLADLDVLFDLNQKRFKEESTFTRENDKKFFRDLLKTNLDFEILSVVINGKIVAASFSIYYNGRYEYLANGADVENYPFVGTYLNLMSIKRAIEKKMTVIDFGYGEAGWKDLWHLPKKSLYCSIKK</sequence>
<dbReference type="AlphaFoldDB" id="A0A0G0GMH5"/>
<accession>A0A0G0GMH5</accession>
<dbReference type="InterPro" id="IPR016181">
    <property type="entry name" value="Acyl_CoA_acyltransferase"/>
</dbReference>
<organism evidence="2 3">
    <name type="scientific">Candidatus Magasanikbacteria bacterium GW2011_GWC2_37_14</name>
    <dbReference type="NCBI Taxonomy" id="1619046"/>
    <lineage>
        <taxon>Bacteria</taxon>
        <taxon>Candidatus Magasanikiibacteriota</taxon>
    </lineage>
</organism>
<protein>
    <recommendedName>
        <fullName evidence="1">BioF2-like acetyltransferase domain-containing protein</fullName>
    </recommendedName>
</protein>
<comment type="caution">
    <text evidence="2">The sequence shown here is derived from an EMBL/GenBank/DDBJ whole genome shotgun (WGS) entry which is preliminary data.</text>
</comment>
<proteinExistence type="predicted"/>